<keyword evidence="7" id="KW-0539">Nucleus</keyword>
<evidence type="ECO:0000259" key="8">
    <source>
        <dbReference type="Pfam" id="PF13359"/>
    </source>
</evidence>
<comment type="caution">
    <text evidence="9">The sequence shown here is derived from an EMBL/GenBank/DDBJ whole genome shotgun (WGS) entry which is preliminary data.</text>
</comment>
<evidence type="ECO:0000313" key="9">
    <source>
        <dbReference type="EMBL" id="CAB3981790.1"/>
    </source>
</evidence>
<dbReference type="PANTHER" id="PTHR22930">
    <property type="match status" value="1"/>
</dbReference>
<evidence type="ECO:0000256" key="1">
    <source>
        <dbReference type="ARBA" id="ARBA00001968"/>
    </source>
</evidence>
<proteinExistence type="inferred from homology"/>
<dbReference type="GO" id="GO:0004518">
    <property type="term" value="F:nuclease activity"/>
    <property type="evidence" value="ECO:0007669"/>
    <property type="project" value="UniProtKB-KW"/>
</dbReference>
<protein>
    <recommendedName>
        <fullName evidence="8">DDE Tnp4 domain-containing protein</fullName>
    </recommendedName>
</protein>
<reference evidence="9" key="1">
    <citation type="submission" date="2020-04" db="EMBL/GenBank/DDBJ databases">
        <authorList>
            <person name="Alioto T."/>
            <person name="Alioto T."/>
            <person name="Gomez Garrido J."/>
        </authorList>
    </citation>
    <scope>NUCLEOTIDE SEQUENCE</scope>
    <source>
        <strain evidence="9">A484AB</strain>
    </source>
</reference>
<dbReference type="OrthoDB" id="5977835at2759"/>
<dbReference type="GO" id="GO:0046872">
    <property type="term" value="F:metal ion binding"/>
    <property type="evidence" value="ECO:0007669"/>
    <property type="project" value="UniProtKB-KW"/>
</dbReference>
<evidence type="ECO:0000256" key="7">
    <source>
        <dbReference type="ARBA" id="ARBA00023242"/>
    </source>
</evidence>
<dbReference type="InterPro" id="IPR027806">
    <property type="entry name" value="HARBI1_dom"/>
</dbReference>
<dbReference type="Proteomes" id="UP001152795">
    <property type="component" value="Unassembled WGS sequence"/>
</dbReference>
<comment type="cofactor">
    <cofactor evidence="1">
        <name>a divalent metal cation</name>
        <dbReference type="ChEBI" id="CHEBI:60240"/>
    </cofactor>
</comment>
<evidence type="ECO:0000256" key="5">
    <source>
        <dbReference type="ARBA" id="ARBA00022723"/>
    </source>
</evidence>
<keyword evidence="4" id="KW-0540">Nuclease</keyword>
<gene>
    <name evidence="9" type="ORF">PACLA_8A002532</name>
</gene>
<dbReference type="Pfam" id="PF13359">
    <property type="entry name" value="DDE_Tnp_4"/>
    <property type="match status" value="1"/>
</dbReference>
<feature type="domain" description="DDE Tnp4" evidence="8">
    <location>
        <begin position="177"/>
        <end position="243"/>
    </location>
</feature>
<comment type="similarity">
    <text evidence="3">Belongs to the HARBI1 family.</text>
</comment>
<keyword evidence="10" id="KW-1185">Reference proteome</keyword>
<sequence>MAALNREFLLQLNLFILLAIRRQQRKRKKHRFWVREMFQKREELGAYHRLVLELRLHDREYFFRFLRMSPDRFDHLLSLVGPLIAKKHCKSRKPISPSERLAVTLRYLATGDSQQSHAFYFRIGRSTVSNIVKETCNALWTALNQDYLKSPSTEEQWTNIADEFEREWNFPHCIGALDGKHIAMECPRNAGSAFFNYKNFHSIVLLATCDAKYCFTLIDIGAYGRENDAGVLTDSAFGQAFESDAVHLNLPQPVKVGTRLSRARRTIENAFGILAAKWRIFGRPIRGSVNLVENITRATVCLHNYLQLTDNAAYIPEKFIDSEDSAGNIVQGDWREVVENDGGLRNLGRLAGNRYKFNASKARNYLNDYFNQEGQVPWQLCHVRSCGNVNS</sequence>
<accession>A0A7D9DF29</accession>
<evidence type="ECO:0000313" key="10">
    <source>
        <dbReference type="Proteomes" id="UP001152795"/>
    </source>
</evidence>
<dbReference type="InterPro" id="IPR045249">
    <property type="entry name" value="HARBI1-like"/>
</dbReference>
<evidence type="ECO:0000256" key="4">
    <source>
        <dbReference type="ARBA" id="ARBA00022722"/>
    </source>
</evidence>
<name>A0A7D9DF29_PARCT</name>
<evidence type="ECO:0000256" key="6">
    <source>
        <dbReference type="ARBA" id="ARBA00022801"/>
    </source>
</evidence>
<evidence type="ECO:0000256" key="3">
    <source>
        <dbReference type="ARBA" id="ARBA00006958"/>
    </source>
</evidence>
<organism evidence="9 10">
    <name type="scientific">Paramuricea clavata</name>
    <name type="common">Red gorgonian</name>
    <name type="synonym">Violescent sea-whip</name>
    <dbReference type="NCBI Taxonomy" id="317549"/>
    <lineage>
        <taxon>Eukaryota</taxon>
        <taxon>Metazoa</taxon>
        <taxon>Cnidaria</taxon>
        <taxon>Anthozoa</taxon>
        <taxon>Octocorallia</taxon>
        <taxon>Malacalcyonacea</taxon>
        <taxon>Plexauridae</taxon>
        <taxon>Paramuricea</taxon>
    </lineage>
</organism>
<keyword evidence="5" id="KW-0479">Metal-binding</keyword>
<dbReference type="AlphaFoldDB" id="A0A7D9DF29"/>
<comment type="subcellular location">
    <subcellularLocation>
        <location evidence="2">Nucleus</location>
    </subcellularLocation>
</comment>
<dbReference type="PANTHER" id="PTHR22930:SF258">
    <property type="entry name" value="PROTEIN ALP1-LIKE ISOFORM X1"/>
    <property type="match status" value="1"/>
</dbReference>
<dbReference type="GO" id="GO:0016787">
    <property type="term" value="F:hydrolase activity"/>
    <property type="evidence" value="ECO:0007669"/>
    <property type="project" value="UniProtKB-KW"/>
</dbReference>
<keyword evidence="6" id="KW-0378">Hydrolase</keyword>
<evidence type="ECO:0000256" key="2">
    <source>
        <dbReference type="ARBA" id="ARBA00004123"/>
    </source>
</evidence>
<dbReference type="EMBL" id="CACRXK020000429">
    <property type="protein sequence ID" value="CAB3981790.1"/>
    <property type="molecule type" value="Genomic_DNA"/>
</dbReference>
<dbReference type="GO" id="GO:0005634">
    <property type="term" value="C:nucleus"/>
    <property type="evidence" value="ECO:0007669"/>
    <property type="project" value="UniProtKB-SubCell"/>
</dbReference>